<organism evidence="1 2">
    <name type="scientific">Paenibacillus macerans</name>
    <name type="common">Bacillus macerans</name>
    <dbReference type="NCBI Taxonomy" id="44252"/>
    <lineage>
        <taxon>Bacteria</taxon>
        <taxon>Bacillati</taxon>
        <taxon>Bacillota</taxon>
        <taxon>Bacilli</taxon>
        <taxon>Bacillales</taxon>
        <taxon>Paenibacillaceae</taxon>
        <taxon>Paenibacillus</taxon>
    </lineage>
</organism>
<dbReference type="HOGENOM" id="CLU_2194328_0_0_9"/>
<evidence type="ECO:0000313" key="1">
    <source>
        <dbReference type="EMBL" id="KFM92931.1"/>
    </source>
</evidence>
<evidence type="ECO:0000313" key="2">
    <source>
        <dbReference type="Proteomes" id="UP000029278"/>
    </source>
</evidence>
<keyword evidence="2" id="KW-1185">Reference proteome</keyword>
<sequence length="108" mass="12329">MARSRDEVRAELRRLFQEGEQDRVELEDILLEHDGKLLVRKTSLMRLGDARFWGECFEIWTDASKYKGQPHGDAIQSYCTHRETAFSVEGGELSGTRLDASVNGENLV</sequence>
<dbReference type="GeneID" id="77008658"/>
<dbReference type="STRING" id="44252.DJ90_2976"/>
<accession>A0A090Y3Y2</accession>
<gene>
    <name evidence="1" type="ORF">DJ90_2976</name>
</gene>
<dbReference type="Proteomes" id="UP000029278">
    <property type="component" value="Unassembled WGS sequence"/>
</dbReference>
<dbReference type="RefSeq" id="WP_036624712.1">
    <property type="nucleotide sequence ID" value="NZ_JAKOBR010000117.1"/>
</dbReference>
<proteinExistence type="predicted"/>
<comment type="caution">
    <text evidence="1">The sequence shown here is derived from an EMBL/GenBank/DDBJ whole genome shotgun (WGS) entry which is preliminary data.</text>
</comment>
<reference evidence="1 2" key="1">
    <citation type="submission" date="2014-04" db="EMBL/GenBank/DDBJ databases">
        <authorList>
            <person name="Bishop-Lilly K.A."/>
            <person name="Broomall S.M."/>
            <person name="Chain P.S."/>
            <person name="Chertkov O."/>
            <person name="Coyne S.R."/>
            <person name="Daligault H.E."/>
            <person name="Davenport K.W."/>
            <person name="Erkkila T."/>
            <person name="Frey K.G."/>
            <person name="Gibbons H.S."/>
            <person name="Gu W."/>
            <person name="Jaissle J."/>
            <person name="Johnson S.L."/>
            <person name="Koroleva G.I."/>
            <person name="Ladner J.T."/>
            <person name="Lo C.-C."/>
            <person name="Minogue T.D."/>
            <person name="Munk C."/>
            <person name="Palacios G.F."/>
            <person name="Redden C.L."/>
            <person name="Rosenzweig C.N."/>
            <person name="Scholz M.B."/>
            <person name="Teshima H."/>
            <person name="Xu Y."/>
        </authorList>
    </citation>
    <scope>NUCLEOTIDE SEQUENCE [LARGE SCALE GENOMIC DNA]</scope>
    <source>
        <strain evidence="1 2">8244</strain>
    </source>
</reference>
<dbReference type="EMBL" id="JMQA01000053">
    <property type="protein sequence ID" value="KFM92931.1"/>
    <property type="molecule type" value="Genomic_DNA"/>
</dbReference>
<dbReference type="AlphaFoldDB" id="A0A090Y3Y2"/>
<name>A0A090Y3Y2_PAEMA</name>
<protein>
    <submittedName>
        <fullName evidence="1">Uncharacterized protein</fullName>
    </submittedName>
</protein>